<sequence length="949" mass="107029">MGILTGVAVGYTGTPDPSFSCGDQFGYYPDPADCSKYYICVFGDALHETCTGGLYFSTRLQTCDWPINTQCGDGSQTNDESHESFRRRGDVFSSVRRKQGSSPSRSSSYNYRSTFRNKGAVVERPELRLPISSTFPPPPDSPLITELKSHQRVNPDGQREVNHGVKFNSHYQGSLLQYEEVTPKTETPGVDLGINRPSDVSDLKVFVKPISHKNIDTETQTYNNKDKLKVSQIIASKDPDIGSYLALEEHNSDLKDEKKDLDINTNNGKHKDSDIGSYLALEEQNTDLKDEKKDLDINTNNGKPKDPDAIHVYGKDVDSYQVSGGTSQSNKNRPNEPEERISYDGKAEYLATKDGVRSWRRNNDKYDNPDMSLYTNNGHYKDTLSSLSPNNGRSKESEALSSLSRNNGHSKDPDVLPTLLLNNDHSKDPDITLPTLAPTLTPNRSHKLYGQPSLNHRSSHSDPKQSLQDPDTLDAQFGTNPVIVSVPDPPIQRNYDQATNSKSPVTRKVGPLSANNDPSPLSNYRDYGATNRTSPYETSSRKLTRAYITRPTTVSTEATTTTSTKRTPAATGLSRRDSYPKLAARPPPLYSTPIPLEPADNCSPNTCRLPDCRCGGASIPGDLPVSETPQVVLLTFDDAVNALNYDLYKEIFTGRKNPNGCPILGTFYVSHEWTDYAQVQTLYSEGHEMASHTISHSFGEKFSKNRWFKEVHGQREILHLYGGVKMEDVRGMRAPFLQVGGNNMFEMLYDANFTYDSSMPVFENNPPFWPYTLDYAINHECMITPCPKKSFPGLWEVGMVMWVDLRGGRCSMTDACFNAQDEEGVIKFFRKNFYRHYNSNRAPLGLFYHSAWFTTPHHKKGFMKFLDEILSKDDVWLITNWQLIEWLRNPTPISKLNSFDPWQCRRNDRPPPCHNPKVCNVRSKNGVRYMKTCQKCPKYYPWVGKTGYK</sequence>
<accession>A0ABM1BVZ2</accession>
<feature type="compositionally biased region" description="Low complexity" evidence="1">
    <location>
        <begin position="432"/>
        <end position="442"/>
    </location>
</feature>
<dbReference type="Proteomes" id="UP000694941">
    <property type="component" value="Unplaced"/>
</dbReference>
<name>A0ABM1BVZ2_LIMPO</name>
<dbReference type="PROSITE" id="PS50940">
    <property type="entry name" value="CHIT_BIND_II"/>
    <property type="match status" value="1"/>
</dbReference>
<feature type="region of interest" description="Disordered" evidence="1">
    <location>
        <begin position="285"/>
        <end position="345"/>
    </location>
</feature>
<dbReference type="PANTHER" id="PTHR45985:SF12">
    <property type="entry name" value="CHITIN DEACETYLASE-LIKE 5, ISOFORM B"/>
    <property type="match status" value="1"/>
</dbReference>
<dbReference type="InterPro" id="IPR011330">
    <property type="entry name" value="Glyco_hydro/deAcase_b/a-brl"/>
</dbReference>
<evidence type="ECO:0000313" key="3">
    <source>
        <dbReference type="Proteomes" id="UP000694941"/>
    </source>
</evidence>
<dbReference type="InterPro" id="IPR036508">
    <property type="entry name" value="Chitin-bd_dom_sf"/>
</dbReference>
<dbReference type="Gene3D" id="3.20.20.370">
    <property type="entry name" value="Glycoside hydrolase/deacetylase"/>
    <property type="match status" value="1"/>
</dbReference>
<protein>
    <submittedName>
        <fullName evidence="4">Uncharacterized protein LOC106473600</fullName>
    </submittedName>
</protein>
<organism evidence="3 4">
    <name type="scientific">Limulus polyphemus</name>
    <name type="common">Atlantic horseshoe crab</name>
    <dbReference type="NCBI Taxonomy" id="6850"/>
    <lineage>
        <taxon>Eukaryota</taxon>
        <taxon>Metazoa</taxon>
        <taxon>Ecdysozoa</taxon>
        <taxon>Arthropoda</taxon>
        <taxon>Chelicerata</taxon>
        <taxon>Merostomata</taxon>
        <taxon>Xiphosura</taxon>
        <taxon>Limulidae</taxon>
        <taxon>Limulus</taxon>
    </lineage>
</organism>
<dbReference type="InterPro" id="IPR052740">
    <property type="entry name" value="CE4"/>
</dbReference>
<dbReference type="SMART" id="SM00494">
    <property type="entry name" value="ChtBD2"/>
    <property type="match status" value="1"/>
</dbReference>
<dbReference type="PANTHER" id="PTHR45985">
    <property type="match status" value="1"/>
</dbReference>
<feature type="compositionally biased region" description="Basic and acidic residues" evidence="1">
    <location>
        <begin position="359"/>
        <end position="368"/>
    </location>
</feature>
<gene>
    <name evidence="4" type="primary">LOC106473600</name>
</gene>
<feature type="compositionally biased region" description="Polar residues" evidence="1">
    <location>
        <begin position="494"/>
        <end position="504"/>
    </location>
</feature>
<dbReference type="GeneID" id="106473600"/>
<reference evidence="4" key="1">
    <citation type="submission" date="2025-08" db="UniProtKB">
        <authorList>
            <consortium name="RefSeq"/>
        </authorList>
    </citation>
    <scope>IDENTIFICATION</scope>
    <source>
        <tissue evidence="4">Muscle</tissue>
    </source>
</reference>
<dbReference type="CDD" id="cd10975">
    <property type="entry name" value="CE4_CDA_like_2"/>
    <property type="match status" value="1"/>
</dbReference>
<dbReference type="InterPro" id="IPR002557">
    <property type="entry name" value="Chitin-bd_dom"/>
</dbReference>
<feature type="compositionally biased region" description="Polar residues" evidence="1">
    <location>
        <begin position="373"/>
        <end position="392"/>
    </location>
</feature>
<evidence type="ECO:0000259" key="2">
    <source>
        <dbReference type="PROSITE" id="PS50940"/>
    </source>
</evidence>
<feature type="compositionally biased region" description="Polar residues" evidence="1">
    <location>
        <begin position="320"/>
        <end position="332"/>
    </location>
</feature>
<feature type="region of interest" description="Disordered" evidence="1">
    <location>
        <begin position="73"/>
        <end position="111"/>
    </location>
</feature>
<proteinExistence type="predicted"/>
<feature type="compositionally biased region" description="Low complexity" evidence="1">
    <location>
        <begin position="553"/>
        <end position="571"/>
    </location>
</feature>
<feature type="compositionally biased region" description="Basic and acidic residues" evidence="1">
    <location>
        <begin position="303"/>
        <end position="318"/>
    </location>
</feature>
<keyword evidence="3" id="KW-1185">Reference proteome</keyword>
<evidence type="ECO:0000313" key="4">
    <source>
        <dbReference type="RefSeq" id="XP_013789737.1"/>
    </source>
</evidence>
<dbReference type="Pfam" id="PF01607">
    <property type="entry name" value="CBM_14"/>
    <property type="match status" value="1"/>
</dbReference>
<dbReference type="InterPro" id="IPR002509">
    <property type="entry name" value="NODB_dom"/>
</dbReference>
<feature type="compositionally biased region" description="Basic and acidic residues" evidence="1">
    <location>
        <begin position="333"/>
        <end position="345"/>
    </location>
</feature>
<feature type="domain" description="Chitin-binding type-2" evidence="2">
    <location>
        <begin position="18"/>
        <end position="73"/>
    </location>
</feature>
<dbReference type="Pfam" id="PF01522">
    <property type="entry name" value="Polysacc_deac_1"/>
    <property type="match status" value="1"/>
</dbReference>
<feature type="compositionally biased region" description="Basic and acidic residues" evidence="1">
    <location>
        <begin position="286"/>
        <end position="296"/>
    </location>
</feature>
<feature type="compositionally biased region" description="Low complexity" evidence="1">
    <location>
        <begin position="101"/>
        <end position="111"/>
    </location>
</feature>
<feature type="region of interest" description="Disordered" evidence="1">
    <location>
        <begin position="553"/>
        <end position="583"/>
    </location>
</feature>
<feature type="compositionally biased region" description="Polar residues" evidence="1">
    <location>
        <begin position="513"/>
        <end position="522"/>
    </location>
</feature>
<dbReference type="Gene3D" id="2.170.140.10">
    <property type="entry name" value="Chitin binding domain"/>
    <property type="match status" value="1"/>
</dbReference>
<feature type="region of interest" description="Disordered" evidence="1">
    <location>
        <begin position="359"/>
        <end position="540"/>
    </location>
</feature>
<dbReference type="SUPFAM" id="SSF88713">
    <property type="entry name" value="Glycoside hydrolase/deacetylase"/>
    <property type="match status" value="1"/>
</dbReference>
<dbReference type="RefSeq" id="XP_013789737.1">
    <property type="nucleotide sequence ID" value="XM_013934283.2"/>
</dbReference>
<dbReference type="SUPFAM" id="SSF57625">
    <property type="entry name" value="Invertebrate chitin-binding proteins"/>
    <property type="match status" value="1"/>
</dbReference>
<feature type="compositionally biased region" description="Basic and acidic residues" evidence="1">
    <location>
        <begin position="79"/>
        <end position="90"/>
    </location>
</feature>
<evidence type="ECO:0000256" key="1">
    <source>
        <dbReference type="SAM" id="MobiDB-lite"/>
    </source>
</evidence>